<dbReference type="CDD" id="cd09274">
    <property type="entry name" value="RNase_HI_RT_Ty3"/>
    <property type="match status" value="1"/>
</dbReference>
<feature type="region of interest" description="Disordered" evidence="9">
    <location>
        <begin position="1"/>
        <end position="23"/>
    </location>
</feature>
<keyword evidence="12" id="KW-1185">Reference proteome</keyword>
<keyword evidence="1" id="KW-0645">Protease</keyword>
<dbReference type="InterPro" id="IPR000477">
    <property type="entry name" value="RT_dom"/>
</dbReference>
<evidence type="ECO:0000256" key="8">
    <source>
        <dbReference type="ARBA" id="ARBA00023268"/>
    </source>
</evidence>
<dbReference type="FunFam" id="3.10.10.10:FF:000007">
    <property type="entry name" value="Retrovirus-related Pol polyprotein from transposon 17.6-like Protein"/>
    <property type="match status" value="1"/>
</dbReference>
<keyword evidence="6" id="KW-0378">Hydrolase</keyword>
<gene>
    <name evidence="11" type="primary">pol</name>
    <name evidence="11" type="ORF">T03_4868</name>
</gene>
<dbReference type="PANTHER" id="PTHR37984:SF5">
    <property type="entry name" value="PROTEIN NYNRIN-LIKE"/>
    <property type="match status" value="1"/>
</dbReference>
<dbReference type="SUPFAM" id="SSF56672">
    <property type="entry name" value="DNA/RNA polymerases"/>
    <property type="match status" value="1"/>
</dbReference>
<proteinExistence type="predicted"/>
<accession>A0A0V1C9F4</accession>
<dbReference type="InterPro" id="IPR043128">
    <property type="entry name" value="Rev_trsase/Diguanyl_cyclase"/>
</dbReference>
<evidence type="ECO:0000256" key="6">
    <source>
        <dbReference type="ARBA" id="ARBA00022801"/>
    </source>
</evidence>
<keyword evidence="4" id="KW-0540">Nuclease</keyword>
<dbReference type="InterPro" id="IPR050951">
    <property type="entry name" value="Retrovirus_Pol_polyprotein"/>
</dbReference>
<dbReference type="STRING" id="45882.A0A0V1C9F4"/>
<feature type="domain" description="Reverse transcriptase" evidence="10">
    <location>
        <begin position="356"/>
        <end position="545"/>
    </location>
</feature>
<protein>
    <submittedName>
        <fullName evidence="11">Retrovirus-related Pol polyprotein from transposon 17.6</fullName>
    </submittedName>
</protein>
<feature type="region of interest" description="Disordered" evidence="9">
    <location>
        <begin position="122"/>
        <end position="151"/>
    </location>
</feature>
<reference evidence="11 12" key="1">
    <citation type="submission" date="2015-01" db="EMBL/GenBank/DDBJ databases">
        <title>Evolution of Trichinella species and genotypes.</title>
        <authorList>
            <person name="Korhonen P.K."/>
            <person name="Edoardo P."/>
            <person name="Giuseppe L.R."/>
            <person name="Gasser R.B."/>
        </authorList>
    </citation>
    <scope>NUCLEOTIDE SEQUENCE [LARGE SCALE GENOMIC DNA]</scope>
    <source>
        <strain evidence="11">ISS120</strain>
    </source>
</reference>
<dbReference type="InterPro" id="IPR041577">
    <property type="entry name" value="RT_RNaseH_2"/>
</dbReference>
<evidence type="ECO:0000256" key="3">
    <source>
        <dbReference type="ARBA" id="ARBA00022695"/>
    </source>
</evidence>
<keyword evidence="2" id="KW-0808">Transferase</keyword>
<dbReference type="CDD" id="cd00303">
    <property type="entry name" value="retropepsin_like"/>
    <property type="match status" value="1"/>
</dbReference>
<evidence type="ECO:0000259" key="10">
    <source>
        <dbReference type="PROSITE" id="PS50878"/>
    </source>
</evidence>
<dbReference type="PANTHER" id="PTHR37984">
    <property type="entry name" value="PROTEIN CBG26694"/>
    <property type="match status" value="1"/>
</dbReference>
<dbReference type="GO" id="GO:0003964">
    <property type="term" value="F:RNA-directed DNA polymerase activity"/>
    <property type="evidence" value="ECO:0007669"/>
    <property type="project" value="UniProtKB-KW"/>
</dbReference>
<dbReference type="EMBL" id="JYDI01000370">
    <property type="protein sequence ID" value="KRY45379.1"/>
    <property type="molecule type" value="Genomic_DNA"/>
</dbReference>
<evidence type="ECO:0000256" key="5">
    <source>
        <dbReference type="ARBA" id="ARBA00022759"/>
    </source>
</evidence>
<name>A0A0V1C9F4_TRIBR</name>
<dbReference type="Gene3D" id="3.10.20.370">
    <property type="match status" value="1"/>
</dbReference>
<dbReference type="Pfam" id="PF17919">
    <property type="entry name" value="RT_RNaseH_2"/>
    <property type="match status" value="1"/>
</dbReference>
<dbReference type="AlphaFoldDB" id="A0A0V1C9F4"/>
<sequence>MRARSSPQPRYKHSSIDRRVPPRGQVFRLAPALSSGVQEAGERIWMTELQIVDRFREGTNSRAVLMALLEKEPTTMDEARRTALKAVEIEEASRSRDFENNSPYDRRMEELTGALNRLITRLDDRLPPRGNRTSREHPQPSRRLEGSSRKADHPLASATDVVIGDTPVINGAAMSIISKEVWDKLDVKDQGDAGLSQKWVLRLGRKGATLNARGAVSVPVALCSWTHRLPFVVAEDLSFPGILGMNFINECVEYIHAQEKYLKMRYGCHVKIARRRGPPGAMRCGETVGITDSVETVVITTLVSKATDCTDRSREKMADLLRRYAETISMSDDDLGHTSVVKHRREEVEGHVRRMLERGLIEPAEGPWSSPVVLAKKKEGSSRFCVDYRRLNEVTRKDAQPLPRIDATLDALAGSKWFTTLDLASGYWQVEVDKRDREKTAFATPLGLYQFKVMPFGLCNAPGTFQRLMERTLSGLVGKSCLVYLDDIIVFSATEEEHLIRLEEVFQRLKGVGLKIKPEKCQLMKKQWRTPRCVREVRQFLGLASYYRRFIKDFARVAGPLHELTRKGEKWQWGPRQEGTFTTLKNLLVSTLILGHPDFSRPFVLDVDASDTAIGAVLSQTMENGNQVVIAYISLVLTRPEQRYCVTRKEMLALVWAVKQFRLYLYGQKFTARTDHNSLRWL</sequence>
<evidence type="ECO:0000256" key="4">
    <source>
        <dbReference type="ARBA" id="ARBA00022722"/>
    </source>
</evidence>
<keyword evidence="5" id="KW-0255">Endonuclease</keyword>
<organism evidence="11 12">
    <name type="scientific">Trichinella britovi</name>
    <name type="common">Parasitic roundworm</name>
    <dbReference type="NCBI Taxonomy" id="45882"/>
    <lineage>
        <taxon>Eukaryota</taxon>
        <taxon>Metazoa</taxon>
        <taxon>Ecdysozoa</taxon>
        <taxon>Nematoda</taxon>
        <taxon>Enoplea</taxon>
        <taxon>Dorylaimia</taxon>
        <taxon>Trichinellida</taxon>
        <taxon>Trichinellidae</taxon>
        <taxon>Trichinella</taxon>
    </lineage>
</organism>
<evidence type="ECO:0000256" key="2">
    <source>
        <dbReference type="ARBA" id="ARBA00022679"/>
    </source>
</evidence>
<dbReference type="FunFam" id="3.10.20.370:FF:000001">
    <property type="entry name" value="Retrovirus-related Pol polyprotein from transposon 17.6-like protein"/>
    <property type="match status" value="1"/>
</dbReference>
<evidence type="ECO:0000313" key="11">
    <source>
        <dbReference type="EMBL" id="KRY45379.1"/>
    </source>
</evidence>
<keyword evidence="7" id="KW-0695">RNA-directed DNA polymerase</keyword>
<keyword evidence="8" id="KW-0511">Multifunctional enzyme</keyword>
<dbReference type="FunFam" id="3.30.70.270:FF:000063">
    <property type="entry name" value="Zinc knuckle domaincontaining protein"/>
    <property type="match status" value="1"/>
</dbReference>
<comment type="caution">
    <text evidence="11">The sequence shown here is derived from an EMBL/GenBank/DDBJ whole genome shotgun (WGS) entry which is preliminary data.</text>
</comment>
<evidence type="ECO:0000256" key="7">
    <source>
        <dbReference type="ARBA" id="ARBA00022918"/>
    </source>
</evidence>
<dbReference type="GO" id="GO:0004519">
    <property type="term" value="F:endonuclease activity"/>
    <property type="evidence" value="ECO:0007669"/>
    <property type="project" value="UniProtKB-KW"/>
</dbReference>
<dbReference type="Gene3D" id="2.40.70.10">
    <property type="entry name" value="Acid Proteases"/>
    <property type="match status" value="1"/>
</dbReference>
<evidence type="ECO:0000256" key="9">
    <source>
        <dbReference type="SAM" id="MobiDB-lite"/>
    </source>
</evidence>
<dbReference type="CDD" id="cd01647">
    <property type="entry name" value="RT_LTR"/>
    <property type="match status" value="1"/>
</dbReference>
<evidence type="ECO:0000256" key="1">
    <source>
        <dbReference type="ARBA" id="ARBA00022670"/>
    </source>
</evidence>
<dbReference type="Proteomes" id="UP000054653">
    <property type="component" value="Unassembled WGS sequence"/>
</dbReference>
<dbReference type="GO" id="GO:0006508">
    <property type="term" value="P:proteolysis"/>
    <property type="evidence" value="ECO:0007669"/>
    <property type="project" value="UniProtKB-KW"/>
</dbReference>
<dbReference type="InterPro" id="IPR021109">
    <property type="entry name" value="Peptidase_aspartic_dom_sf"/>
</dbReference>
<dbReference type="Gene3D" id="3.30.70.270">
    <property type="match status" value="2"/>
</dbReference>
<dbReference type="Gene3D" id="3.10.10.10">
    <property type="entry name" value="HIV Type 1 Reverse Transcriptase, subunit A, domain 1"/>
    <property type="match status" value="1"/>
</dbReference>
<dbReference type="Pfam" id="PF00078">
    <property type="entry name" value="RVT_1"/>
    <property type="match status" value="1"/>
</dbReference>
<dbReference type="GO" id="GO:0008233">
    <property type="term" value="F:peptidase activity"/>
    <property type="evidence" value="ECO:0007669"/>
    <property type="project" value="UniProtKB-KW"/>
</dbReference>
<dbReference type="PROSITE" id="PS50878">
    <property type="entry name" value="RT_POL"/>
    <property type="match status" value="1"/>
</dbReference>
<dbReference type="InterPro" id="IPR043502">
    <property type="entry name" value="DNA/RNA_pol_sf"/>
</dbReference>
<evidence type="ECO:0000313" key="12">
    <source>
        <dbReference type="Proteomes" id="UP000054653"/>
    </source>
</evidence>
<keyword evidence="3" id="KW-0548">Nucleotidyltransferase</keyword>